<organism evidence="1 2">
    <name type="scientific">Melia azedarach</name>
    <name type="common">Chinaberry tree</name>
    <dbReference type="NCBI Taxonomy" id="155640"/>
    <lineage>
        <taxon>Eukaryota</taxon>
        <taxon>Viridiplantae</taxon>
        <taxon>Streptophyta</taxon>
        <taxon>Embryophyta</taxon>
        <taxon>Tracheophyta</taxon>
        <taxon>Spermatophyta</taxon>
        <taxon>Magnoliopsida</taxon>
        <taxon>eudicotyledons</taxon>
        <taxon>Gunneridae</taxon>
        <taxon>Pentapetalae</taxon>
        <taxon>rosids</taxon>
        <taxon>malvids</taxon>
        <taxon>Sapindales</taxon>
        <taxon>Meliaceae</taxon>
        <taxon>Melia</taxon>
    </lineage>
</organism>
<dbReference type="Proteomes" id="UP001164539">
    <property type="component" value="Chromosome 5"/>
</dbReference>
<name>A0ACC1Y4M0_MELAZ</name>
<evidence type="ECO:0000313" key="1">
    <source>
        <dbReference type="EMBL" id="KAJ4718393.1"/>
    </source>
</evidence>
<comment type="caution">
    <text evidence="1">The sequence shown here is derived from an EMBL/GenBank/DDBJ whole genome shotgun (WGS) entry which is preliminary data.</text>
</comment>
<dbReference type="EMBL" id="CM051398">
    <property type="protein sequence ID" value="KAJ4718393.1"/>
    <property type="molecule type" value="Genomic_DNA"/>
</dbReference>
<sequence>MLLKSSSTPILNSWLPQYSRDSSPEPEFQVLRLTRSVSLSSSSLHSLPCTDEPTKNKLLLTSQTFSAENSNLQKDLPKHKKNIKAMKQPTRPVDMQQANKENDDQETGGKHPGSSIQRLFSSSGLGGKLLVDNERKGCDVDGSAVQTMVMGGGLGSNGNNNHGSNSTDAYYQKMIEANPENALLLGNYAKFLKEVRGDFAKAEEVCGRAILANPADGNILSLYADLIWEAHKDAQRAESYYDQAVKTAPDDCYVLASYAKFLWDAEDEEEEEEEEDNEEGQHATDHSHVSPPDFFHGAPHHPPLTAAS</sequence>
<keyword evidence="2" id="KW-1185">Reference proteome</keyword>
<reference evidence="1 2" key="1">
    <citation type="journal article" date="2023" name="Science">
        <title>Complex scaffold remodeling in plant triterpene biosynthesis.</title>
        <authorList>
            <person name="De La Pena R."/>
            <person name="Hodgson H."/>
            <person name="Liu J.C."/>
            <person name="Stephenson M.J."/>
            <person name="Martin A.C."/>
            <person name="Owen C."/>
            <person name="Harkess A."/>
            <person name="Leebens-Mack J."/>
            <person name="Jimenez L.E."/>
            <person name="Osbourn A."/>
            <person name="Sattely E.S."/>
        </authorList>
    </citation>
    <scope>NUCLEOTIDE SEQUENCE [LARGE SCALE GENOMIC DNA]</scope>
    <source>
        <strain evidence="2">cv. JPN11</strain>
        <tissue evidence="1">Leaf</tissue>
    </source>
</reference>
<gene>
    <name evidence="1" type="ORF">OWV82_010079</name>
</gene>
<proteinExistence type="predicted"/>
<protein>
    <submittedName>
        <fullName evidence="1">Tetratricopeptide repeat protein</fullName>
    </submittedName>
</protein>
<accession>A0ACC1Y4M0</accession>
<evidence type="ECO:0000313" key="2">
    <source>
        <dbReference type="Proteomes" id="UP001164539"/>
    </source>
</evidence>